<comment type="caution">
    <text evidence="1">The sequence shown here is derived from an EMBL/GenBank/DDBJ whole genome shotgun (WGS) entry which is preliminary data.</text>
</comment>
<dbReference type="Proteomes" id="UP000828941">
    <property type="component" value="Chromosome 10"/>
</dbReference>
<gene>
    <name evidence="1" type="ORF">L6164_026039</name>
</gene>
<reference evidence="1 2" key="1">
    <citation type="journal article" date="2022" name="DNA Res.">
        <title>Chromosomal-level genome assembly of the orchid tree Bauhinia variegata (Leguminosae; Cercidoideae) supports the allotetraploid origin hypothesis of Bauhinia.</title>
        <authorList>
            <person name="Zhong Y."/>
            <person name="Chen Y."/>
            <person name="Zheng D."/>
            <person name="Pang J."/>
            <person name="Liu Y."/>
            <person name="Luo S."/>
            <person name="Meng S."/>
            <person name="Qian L."/>
            <person name="Wei D."/>
            <person name="Dai S."/>
            <person name="Zhou R."/>
        </authorList>
    </citation>
    <scope>NUCLEOTIDE SEQUENCE [LARGE SCALE GENOMIC DNA]</scope>
    <source>
        <strain evidence="1">BV-YZ2020</strain>
    </source>
</reference>
<dbReference type="EMBL" id="CM039435">
    <property type="protein sequence ID" value="KAI4318250.1"/>
    <property type="molecule type" value="Genomic_DNA"/>
</dbReference>
<organism evidence="1 2">
    <name type="scientific">Bauhinia variegata</name>
    <name type="common">Purple orchid tree</name>
    <name type="synonym">Phanera variegata</name>
    <dbReference type="NCBI Taxonomy" id="167791"/>
    <lineage>
        <taxon>Eukaryota</taxon>
        <taxon>Viridiplantae</taxon>
        <taxon>Streptophyta</taxon>
        <taxon>Embryophyta</taxon>
        <taxon>Tracheophyta</taxon>
        <taxon>Spermatophyta</taxon>
        <taxon>Magnoliopsida</taxon>
        <taxon>eudicotyledons</taxon>
        <taxon>Gunneridae</taxon>
        <taxon>Pentapetalae</taxon>
        <taxon>rosids</taxon>
        <taxon>fabids</taxon>
        <taxon>Fabales</taxon>
        <taxon>Fabaceae</taxon>
        <taxon>Cercidoideae</taxon>
        <taxon>Cercideae</taxon>
        <taxon>Bauhiniinae</taxon>
        <taxon>Bauhinia</taxon>
    </lineage>
</organism>
<evidence type="ECO:0000313" key="1">
    <source>
        <dbReference type="EMBL" id="KAI4318250.1"/>
    </source>
</evidence>
<name>A0ACB9M2J2_BAUVA</name>
<keyword evidence="2" id="KW-1185">Reference proteome</keyword>
<evidence type="ECO:0000313" key="2">
    <source>
        <dbReference type="Proteomes" id="UP000828941"/>
    </source>
</evidence>
<protein>
    <submittedName>
        <fullName evidence="1">Uncharacterized protein</fullName>
    </submittedName>
</protein>
<accession>A0ACB9M2J2</accession>
<proteinExistence type="predicted"/>
<sequence length="205" mass="23205">MLSSFSKRALPQQPPSDPRDFHDQRNPNQWDPRQQGHPQNQYQGHYSPGRYPNQGENYLNGVYPRSGNTSEYSPQFQRPIQLGNQGGSPSQWNNQTQPYPQSGKANQSSPQLQRPSQLNGLASNQGQVVIENQDPIAPTPSIIDLTRLCQEGKLKEAIELMDKWVKVDADCFKTLFDLCGKSKSLKDAKRFMITFYSLLVEAILI</sequence>